<keyword evidence="12" id="KW-0675">Receptor</keyword>
<feature type="domain" description="TonB-dependent receptor plug" evidence="11">
    <location>
        <begin position="125"/>
        <end position="241"/>
    </location>
</feature>
<dbReference type="Pfam" id="PF13715">
    <property type="entry name" value="CarbopepD_reg_2"/>
    <property type="match status" value="1"/>
</dbReference>
<dbReference type="Gene3D" id="2.60.40.1120">
    <property type="entry name" value="Carboxypeptidase-like, regulatory domain"/>
    <property type="match status" value="1"/>
</dbReference>
<evidence type="ECO:0000256" key="5">
    <source>
        <dbReference type="ARBA" id="ARBA00023077"/>
    </source>
</evidence>
<evidence type="ECO:0000313" key="12">
    <source>
        <dbReference type="EMBL" id="RHH32149.1"/>
    </source>
</evidence>
<dbReference type="InterPro" id="IPR008969">
    <property type="entry name" value="CarboxyPept-like_regulatory"/>
</dbReference>
<protein>
    <submittedName>
        <fullName evidence="12">TonB-dependent receptor</fullName>
    </submittedName>
</protein>
<dbReference type="NCBIfam" id="TIGR04056">
    <property type="entry name" value="OMP_RagA_SusC"/>
    <property type="match status" value="1"/>
</dbReference>
<dbReference type="InterPro" id="IPR023996">
    <property type="entry name" value="TonB-dep_OMP_SusC/RagA"/>
</dbReference>
<dbReference type="InterPro" id="IPR023997">
    <property type="entry name" value="TonB-dep_OMP_SusC/RagA_CS"/>
</dbReference>
<dbReference type="EMBL" id="QRJL01000004">
    <property type="protein sequence ID" value="RHH32149.1"/>
    <property type="molecule type" value="Genomic_DNA"/>
</dbReference>
<dbReference type="InterPro" id="IPR037066">
    <property type="entry name" value="Plug_dom_sf"/>
</dbReference>
<dbReference type="Gene3D" id="2.40.170.20">
    <property type="entry name" value="TonB-dependent receptor, beta-barrel domain"/>
    <property type="match status" value="1"/>
</dbReference>
<accession>A0A414WDX6</accession>
<evidence type="ECO:0000259" key="10">
    <source>
        <dbReference type="Pfam" id="PF00593"/>
    </source>
</evidence>
<organism evidence="12 13">
    <name type="scientific">Bacteroides uniformis</name>
    <dbReference type="NCBI Taxonomy" id="820"/>
    <lineage>
        <taxon>Bacteria</taxon>
        <taxon>Pseudomonadati</taxon>
        <taxon>Bacteroidota</taxon>
        <taxon>Bacteroidia</taxon>
        <taxon>Bacteroidales</taxon>
        <taxon>Bacteroidaceae</taxon>
        <taxon>Bacteroides</taxon>
    </lineage>
</organism>
<keyword evidence="6 8" id="KW-0472">Membrane</keyword>
<dbReference type="Proteomes" id="UP000283766">
    <property type="component" value="Unassembled WGS sequence"/>
</dbReference>
<dbReference type="InterPro" id="IPR012910">
    <property type="entry name" value="Plug_dom"/>
</dbReference>
<evidence type="ECO:0000256" key="2">
    <source>
        <dbReference type="ARBA" id="ARBA00022448"/>
    </source>
</evidence>
<dbReference type="Pfam" id="PF00593">
    <property type="entry name" value="TonB_dep_Rec_b-barrel"/>
    <property type="match status" value="1"/>
</dbReference>
<dbReference type="SUPFAM" id="SSF49464">
    <property type="entry name" value="Carboxypeptidase regulatory domain-like"/>
    <property type="match status" value="1"/>
</dbReference>
<dbReference type="PROSITE" id="PS52016">
    <property type="entry name" value="TONB_DEPENDENT_REC_3"/>
    <property type="match status" value="1"/>
</dbReference>
<dbReference type="Gene3D" id="2.170.130.10">
    <property type="entry name" value="TonB-dependent receptor, plug domain"/>
    <property type="match status" value="1"/>
</dbReference>
<dbReference type="InterPro" id="IPR036942">
    <property type="entry name" value="Beta-barrel_TonB_sf"/>
</dbReference>
<dbReference type="InterPro" id="IPR039426">
    <property type="entry name" value="TonB-dep_rcpt-like"/>
</dbReference>
<dbReference type="RefSeq" id="WP_118274399.1">
    <property type="nucleotide sequence ID" value="NZ_CAXSNS010000003.1"/>
</dbReference>
<dbReference type="SUPFAM" id="SSF56935">
    <property type="entry name" value="Porins"/>
    <property type="match status" value="1"/>
</dbReference>
<keyword evidence="2 8" id="KW-0813">Transport</keyword>
<dbReference type="Pfam" id="PF07715">
    <property type="entry name" value="Plug"/>
    <property type="match status" value="1"/>
</dbReference>
<evidence type="ECO:0000256" key="6">
    <source>
        <dbReference type="ARBA" id="ARBA00023136"/>
    </source>
</evidence>
<evidence type="ECO:0000256" key="1">
    <source>
        <dbReference type="ARBA" id="ARBA00004571"/>
    </source>
</evidence>
<comment type="caution">
    <text evidence="12">The sequence shown here is derived from an EMBL/GenBank/DDBJ whole genome shotgun (WGS) entry which is preliminary data.</text>
</comment>
<sequence>MERKTHFKTAIGYERWKKLLLSSLFLLITTGLFAQQIQVKGHIKDSDNEPIIGANVSVSGTGIGTITDVDGNFKLGVDRNATLTISFIGYKKVEIKAAPILNITLESDAVLLNETVVIGYGAVKKSDATGSVAVFKPDEISKGVTTSPQDMMNGKIAGVSISNSQGGMLGGGAVIRVRGGSSLNASNDPLIIIDGLAMDNDGIKGMSNPLALVNPNDIETFSLLKDASATAIYGSRASNGVIVITTKKGSAGTVPKVSYSGNVAMNVVQSKIDVMDGNDFRAYIQQIYGDDELPYQLGTENTDWQDAIYRTAISHDHNLTISGGFKNMPYRVSLGYTDQQGIIKTSDFNRFTASLNLSPTLLDNHLKLNVNAKAMIARNRYADGGAVGAALMMDPTRPIYDYSTAVFGGYYQWSTASEYNDPNWTLTKKGFSPANPLSLLNLKKDKASSKSFIGNMEMDYKVHWLPELHVHFNLGGDYSEGEQSNQVSPYSYSNHYYGWDGTSYGYKYNLSGNAYLQYLKEFKAQTIDVMVGAEQQHFHRNGYEIGNGTSPRTGEKKDEKTKATTAYAYHTSLVSYFGRINYILLNKYLFTATVRRDGTSRFSKDNRWGTFPSVALGWKMKEESFLKDVDVLSDLKLRVSWGITGQQNVSSNDFPYLPQYTINKDGAYYQFDNEFHHTTRPKEYNSRLKWEETATTNIGIDFSFLNSRISGSVEAYFRKTDDLINTVKIPAGTNFNNMLISNIGSLENKGVEFSITAKPIVTKDFLWDLSYNISYNNNKITKLTGGNDPNYYVNTGSSAYGTGSSVQAHKVGYSTSSFYVYQQMYDENGHPIENMFVDRNDDGIINDDDRYIYKKPVADVLMGLTSKFVYKNWDFSFSLRASLNNYVYNNVLATNAPVGKNGIWSNYGFYYNRPVDALKLGFEGTGMFYMSDYFVQDASFLRCDNIILGYSFKDILKSNAYKGVSGRLYCTVQNPFVITEYDGLDPEIEQGFDNNLYPRPVTFMVGLNLQF</sequence>
<evidence type="ECO:0000256" key="9">
    <source>
        <dbReference type="RuleBase" id="RU003357"/>
    </source>
</evidence>
<keyword evidence="4 8" id="KW-0812">Transmembrane</keyword>
<evidence type="ECO:0000313" key="13">
    <source>
        <dbReference type="Proteomes" id="UP000283766"/>
    </source>
</evidence>
<evidence type="ECO:0000256" key="7">
    <source>
        <dbReference type="ARBA" id="ARBA00023237"/>
    </source>
</evidence>
<feature type="domain" description="TonB-dependent receptor-like beta-barrel" evidence="10">
    <location>
        <begin position="405"/>
        <end position="824"/>
    </location>
</feature>
<comment type="similarity">
    <text evidence="8 9">Belongs to the TonB-dependent receptor family.</text>
</comment>
<dbReference type="NCBIfam" id="TIGR04057">
    <property type="entry name" value="SusC_RagA_signa"/>
    <property type="match status" value="1"/>
</dbReference>
<evidence type="ECO:0000259" key="11">
    <source>
        <dbReference type="Pfam" id="PF07715"/>
    </source>
</evidence>
<keyword evidence="5 9" id="KW-0798">TonB box</keyword>
<keyword evidence="3 8" id="KW-1134">Transmembrane beta strand</keyword>
<evidence type="ECO:0000256" key="4">
    <source>
        <dbReference type="ARBA" id="ARBA00022692"/>
    </source>
</evidence>
<dbReference type="InterPro" id="IPR000531">
    <property type="entry name" value="Beta-barrel_TonB"/>
</dbReference>
<evidence type="ECO:0000256" key="3">
    <source>
        <dbReference type="ARBA" id="ARBA00022452"/>
    </source>
</evidence>
<dbReference type="GO" id="GO:0009279">
    <property type="term" value="C:cell outer membrane"/>
    <property type="evidence" value="ECO:0007669"/>
    <property type="project" value="UniProtKB-SubCell"/>
</dbReference>
<dbReference type="AlphaFoldDB" id="A0A414WDX6"/>
<gene>
    <name evidence="12" type="ORF">DW216_09185</name>
</gene>
<proteinExistence type="inferred from homology"/>
<name>A0A414WDX6_BACUN</name>
<evidence type="ECO:0000256" key="8">
    <source>
        <dbReference type="PROSITE-ProRule" id="PRU01360"/>
    </source>
</evidence>
<dbReference type="FunFam" id="2.60.40.1120:FF:000003">
    <property type="entry name" value="Outer membrane protein Omp121"/>
    <property type="match status" value="1"/>
</dbReference>
<reference evidence="12 13" key="1">
    <citation type="submission" date="2018-08" db="EMBL/GenBank/DDBJ databases">
        <title>A genome reference for cultivated species of the human gut microbiota.</title>
        <authorList>
            <person name="Zou Y."/>
            <person name="Xue W."/>
            <person name="Luo G."/>
        </authorList>
    </citation>
    <scope>NUCLEOTIDE SEQUENCE [LARGE SCALE GENOMIC DNA]</scope>
    <source>
        <strain evidence="12 13">AM18-14LB</strain>
    </source>
</reference>
<keyword evidence="7 8" id="KW-0998">Cell outer membrane</keyword>
<comment type="subcellular location">
    <subcellularLocation>
        <location evidence="1 8">Cell outer membrane</location>
        <topology evidence="1 8">Multi-pass membrane protein</topology>
    </subcellularLocation>
</comment>